<dbReference type="AlphaFoldDB" id="A0A9D1LWB7"/>
<keyword evidence="8" id="KW-0411">Iron-sulfur</keyword>
<dbReference type="Gene3D" id="3.30.70.20">
    <property type="match status" value="1"/>
</dbReference>
<dbReference type="GO" id="GO:0046872">
    <property type="term" value="F:metal ion binding"/>
    <property type="evidence" value="ECO:0007669"/>
    <property type="project" value="UniProtKB-KW"/>
</dbReference>
<keyword evidence="3" id="KW-0819">tRNA processing</keyword>
<dbReference type="PROSITE" id="PS51379">
    <property type="entry name" value="4FE4S_FER_2"/>
    <property type="match status" value="2"/>
</dbReference>
<evidence type="ECO:0000256" key="4">
    <source>
        <dbReference type="ARBA" id="ARBA00022723"/>
    </source>
</evidence>
<feature type="domain" description="4Fe-4S ferredoxin-type" evidence="9">
    <location>
        <begin position="151"/>
        <end position="181"/>
    </location>
</feature>
<dbReference type="InterPro" id="IPR017896">
    <property type="entry name" value="4Fe4S_Fe-S-bd"/>
</dbReference>
<keyword evidence="6" id="KW-0560">Oxidoreductase</keyword>
<dbReference type="PANTHER" id="PTHR30002">
    <property type="entry name" value="EPOXYQUEUOSINE REDUCTASE"/>
    <property type="match status" value="1"/>
</dbReference>
<gene>
    <name evidence="10" type="ORF">IAB04_07760</name>
</gene>
<evidence type="ECO:0000256" key="3">
    <source>
        <dbReference type="ARBA" id="ARBA00022694"/>
    </source>
</evidence>
<dbReference type="EMBL" id="DVND01000191">
    <property type="protein sequence ID" value="HIU49248.1"/>
    <property type="molecule type" value="Genomic_DNA"/>
</dbReference>
<accession>A0A9D1LWB7</accession>
<dbReference type="InterPro" id="IPR013542">
    <property type="entry name" value="QueG_DUF1730"/>
</dbReference>
<reference evidence="10" key="1">
    <citation type="submission" date="2020-10" db="EMBL/GenBank/DDBJ databases">
        <authorList>
            <person name="Gilroy R."/>
        </authorList>
    </citation>
    <scope>NUCLEOTIDE SEQUENCE</scope>
    <source>
        <strain evidence="10">ChiSjej4B22-9803</strain>
    </source>
</reference>
<organism evidence="10 11">
    <name type="scientific">Candidatus Avimonoglobus intestinipullorum</name>
    <dbReference type="NCBI Taxonomy" id="2840699"/>
    <lineage>
        <taxon>Bacteria</taxon>
        <taxon>Bacillati</taxon>
        <taxon>Bacillota</taxon>
        <taxon>Clostridia</taxon>
        <taxon>Eubacteriales</taxon>
        <taxon>Candidatus Avimonoglobus</taxon>
    </lineage>
</organism>
<dbReference type="InterPro" id="IPR004453">
    <property type="entry name" value="QueG"/>
</dbReference>
<evidence type="ECO:0000259" key="9">
    <source>
        <dbReference type="PROSITE" id="PS51379"/>
    </source>
</evidence>
<dbReference type="Pfam" id="PF13484">
    <property type="entry name" value="Fer4_16"/>
    <property type="match status" value="1"/>
</dbReference>
<name>A0A9D1LWB7_9FIRM</name>
<keyword evidence="5" id="KW-0671">Queuosine biosynthesis</keyword>
<dbReference type="InterPro" id="IPR017900">
    <property type="entry name" value="4Fe4S_Fe_S_CS"/>
</dbReference>
<keyword evidence="4" id="KW-0479">Metal-binding</keyword>
<evidence type="ECO:0000256" key="1">
    <source>
        <dbReference type="ARBA" id="ARBA00022485"/>
    </source>
</evidence>
<evidence type="ECO:0000256" key="7">
    <source>
        <dbReference type="ARBA" id="ARBA00023004"/>
    </source>
</evidence>
<dbReference type="GO" id="GO:0052693">
    <property type="term" value="F:epoxyqueuosine reductase activity"/>
    <property type="evidence" value="ECO:0007669"/>
    <property type="project" value="TreeGrafter"/>
</dbReference>
<dbReference type="PANTHER" id="PTHR30002:SF4">
    <property type="entry name" value="EPOXYQUEUOSINE REDUCTASE"/>
    <property type="match status" value="1"/>
</dbReference>
<dbReference type="PROSITE" id="PS00198">
    <property type="entry name" value="4FE4S_FER_1"/>
    <property type="match status" value="1"/>
</dbReference>
<evidence type="ECO:0000256" key="5">
    <source>
        <dbReference type="ARBA" id="ARBA00022785"/>
    </source>
</evidence>
<keyword evidence="7" id="KW-0408">Iron</keyword>
<reference evidence="10" key="2">
    <citation type="journal article" date="2021" name="PeerJ">
        <title>Extensive microbial diversity within the chicken gut microbiome revealed by metagenomics and culture.</title>
        <authorList>
            <person name="Gilroy R."/>
            <person name="Ravi A."/>
            <person name="Getino M."/>
            <person name="Pursley I."/>
            <person name="Horton D.L."/>
            <person name="Alikhan N.F."/>
            <person name="Baker D."/>
            <person name="Gharbi K."/>
            <person name="Hall N."/>
            <person name="Watson M."/>
            <person name="Adriaenssens E.M."/>
            <person name="Foster-Nyarko E."/>
            <person name="Jarju S."/>
            <person name="Secka A."/>
            <person name="Antonio M."/>
            <person name="Oren A."/>
            <person name="Chaudhuri R.R."/>
            <person name="La Ragione R."/>
            <person name="Hildebrand F."/>
            <person name="Pallen M.J."/>
        </authorList>
    </citation>
    <scope>NUCLEOTIDE SEQUENCE</scope>
    <source>
        <strain evidence="10">ChiSjej4B22-9803</strain>
    </source>
</reference>
<comment type="caution">
    <text evidence="10">The sequence shown here is derived from an EMBL/GenBank/DDBJ whole genome shotgun (WGS) entry which is preliminary data.</text>
</comment>
<feature type="domain" description="4Fe-4S ferredoxin-type" evidence="9">
    <location>
        <begin position="201"/>
        <end position="232"/>
    </location>
</feature>
<protein>
    <submittedName>
        <fullName evidence="10">DUF1730 domain-containing protein</fullName>
    </submittedName>
</protein>
<evidence type="ECO:0000313" key="11">
    <source>
        <dbReference type="Proteomes" id="UP000824111"/>
    </source>
</evidence>
<dbReference type="Proteomes" id="UP000824111">
    <property type="component" value="Unassembled WGS sequence"/>
</dbReference>
<evidence type="ECO:0000256" key="6">
    <source>
        <dbReference type="ARBA" id="ARBA00023002"/>
    </source>
</evidence>
<keyword evidence="2" id="KW-0963">Cytoplasm</keyword>
<proteinExistence type="predicted"/>
<evidence type="ECO:0000256" key="8">
    <source>
        <dbReference type="ARBA" id="ARBA00023014"/>
    </source>
</evidence>
<dbReference type="Pfam" id="PF08331">
    <property type="entry name" value="QueG_DUF1730"/>
    <property type="match status" value="1"/>
</dbReference>
<keyword evidence="1" id="KW-0004">4Fe-4S</keyword>
<dbReference type="GO" id="GO:0008616">
    <property type="term" value="P:tRNA queuosine(34) biosynthetic process"/>
    <property type="evidence" value="ECO:0007669"/>
    <property type="project" value="UniProtKB-KW"/>
</dbReference>
<dbReference type="GO" id="GO:0051539">
    <property type="term" value="F:4 iron, 4 sulfur cluster binding"/>
    <property type="evidence" value="ECO:0007669"/>
    <property type="project" value="UniProtKB-KW"/>
</dbReference>
<dbReference type="SUPFAM" id="SSF46548">
    <property type="entry name" value="alpha-helical ferredoxin"/>
    <property type="match status" value="1"/>
</dbReference>
<evidence type="ECO:0000313" key="10">
    <source>
        <dbReference type="EMBL" id="HIU49248.1"/>
    </source>
</evidence>
<evidence type="ECO:0000256" key="2">
    <source>
        <dbReference type="ARBA" id="ARBA00022490"/>
    </source>
</evidence>
<sequence length="281" mass="31520">MKAALTRLARELGFSAIGFTNAEIDEHLRVVLMQAGERDVERRVNPFLILPEAQSIIVLLTSYYTGLTGNIASYAFGRDYHRVMLEGCRVLEELLKSKGYQAKAFCDTGDLCDRWLAYRAGLGFFGKNHFLIHPQFGTYTFIAHIVTDCLLKPDKPMERTCDGCGACIRACPGHVLGGAGFARSRCLSDITQRKGALTAEEEQLIRDSGCAWGCEICQQVCPHNRGLQPTGNPAFCADLITELYLEEGISQREFKRRYGDRAFSWRGKQPLLRNLKLLEKD</sequence>